<accession>A0A1A2VM28</accession>
<comment type="caution">
    <text evidence="7">The sequence shown here is derived from an EMBL/GenBank/DDBJ whole genome shotgun (WGS) entry which is preliminary data.</text>
</comment>
<keyword evidence="4" id="KW-0503">Monooxygenase</keyword>
<dbReference type="Proteomes" id="UP000092207">
    <property type="component" value="Unassembled WGS sequence"/>
</dbReference>
<dbReference type="PANTHER" id="PTHR42847:SF4">
    <property type="entry name" value="ALKANESULFONATE MONOOXYGENASE-RELATED"/>
    <property type="match status" value="1"/>
</dbReference>
<evidence type="ECO:0000313" key="8">
    <source>
        <dbReference type="Proteomes" id="UP000092207"/>
    </source>
</evidence>
<keyword evidence="3" id="KW-0560">Oxidoreductase</keyword>
<gene>
    <name evidence="7" type="ORF">A5679_18750</name>
</gene>
<dbReference type="PANTHER" id="PTHR42847">
    <property type="entry name" value="ALKANESULFONATE MONOOXYGENASE"/>
    <property type="match status" value="1"/>
</dbReference>
<dbReference type="GO" id="GO:0046306">
    <property type="term" value="P:alkanesulfonate catabolic process"/>
    <property type="evidence" value="ECO:0007669"/>
    <property type="project" value="TreeGrafter"/>
</dbReference>
<protein>
    <submittedName>
        <fullName evidence="7">LLM class F420-dependent oxidoreductase</fullName>
    </submittedName>
</protein>
<evidence type="ECO:0000256" key="1">
    <source>
        <dbReference type="ARBA" id="ARBA00022630"/>
    </source>
</evidence>
<proteinExistence type="predicted"/>
<dbReference type="EMBL" id="LZJY01000232">
    <property type="protein sequence ID" value="OBI01706.1"/>
    <property type="molecule type" value="Genomic_DNA"/>
</dbReference>
<dbReference type="InterPro" id="IPR019921">
    <property type="entry name" value="Lucif-like_OxRdtase_Rv2161c"/>
</dbReference>
<evidence type="ECO:0000256" key="4">
    <source>
        <dbReference type="ARBA" id="ARBA00023033"/>
    </source>
</evidence>
<dbReference type="Gene3D" id="3.20.20.30">
    <property type="entry name" value="Luciferase-like domain"/>
    <property type="match status" value="1"/>
</dbReference>
<dbReference type="SUPFAM" id="SSF51679">
    <property type="entry name" value="Bacterial luciferase-like"/>
    <property type="match status" value="1"/>
</dbReference>
<evidence type="ECO:0000256" key="2">
    <source>
        <dbReference type="ARBA" id="ARBA00022643"/>
    </source>
</evidence>
<dbReference type="AlphaFoldDB" id="A0A1A2VM28"/>
<dbReference type="RefSeq" id="WP_067306600.1">
    <property type="nucleotide sequence ID" value="NZ_LZJY01000232.1"/>
</dbReference>
<dbReference type="Pfam" id="PF00296">
    <property type="entry name" value="Bac_luciferase"/>
    <property type="match status" value="1"/>
</dbReference>
<evidence type="ECO:0000313" key="7">
    <source>
        <dbReference type="EMBL" id="OBI01706.1"/>
    </source>
</evidence>
<sequence length="291" mass="30929">MRLGLHALGIGAGADRAVIDAVASTADDCGFATLWAGEHVVMVDRPASRYPYSDDGVIAVPAQADWLDPMIALSFAAAASSRIGLATGVLLLPEHNPVVVAKQAASLDRLGGGRLTLGVGVGWSREEFAALSVPFARRGARTAEYVAAMRAVWRDDVASFEGDFVRFDAIRVNPKPVRDRHIPIVVGGNSDSALRRVATWGDGWYGFNLDGVEAVRDRLARLERLCAEAARDREELRLSVALRDPSADDLGALAELGVDELVLVAAPPDRPDAAAEWVSALAEQWMAGAPA</sequence>
<name>A0A1A2VM28_MYCSC</name>
<organism evidence="7 8">
    <name type="scientific">Mycobacterium scrofulaceum</name>
    <dbReference type="NCBI Taxonomy" id="1783"/>
    <lineage>
        <taxon>Bacteria</taxon>
        <taxon>Bacillati</taxon>
        <taxon>Actinomycetota</taxon>
        <taxon>Actinomycetes</taxon>
        <taxon>Mycobacteriales</taxon>
        <taxon>Mycobacteriaceae</taxon>
        <taxon>Mycobacterium</taxon>
    </lineage>
</organism>
<keyword evidence="1" id="KW-0285">Flavoprotein</keyword>
<evidence type="ECO:0000256" key="5">
    <source>
        <dbReference type="SAM" id="Coils"/>
    </source>
</evidence>
<dbReference type="InterPro" id="IPR036661">
    <property type="entry name" value="Luciferase-like_sf"/>
</dbReference>
<reference evidence="7 8" key="1">
    <citation type="submission" date="2016-06" db="EMBL/GenBank/DDBJ databases">
        <authorList>
            <person name="Kjaerup R.B."/>
            <person name="Dalgaard T.S."/>
            <person name="Juul-Madsen H.R."/>
        </authorList>
    </citation>
    <scope>NUCLEOTIDE SEQUENCE [LARGE SCALE GENOMIC DNA]</scope>
    <source>
        <strain evidence="7 8">E2838</strain>
    </source>
</reference>
<keyword evidence="5" id="KW-0175">Coiled coil</keyword>
<keyword evidence="2" id="KW-0288">FMN</keyword>
<evidence type="ECO:0000256" key="3">
    <source>
        <dbReference type="ARBA" id="ARBA00023002"/>
    </source>
</evidence>
<dbReference type="NCBIfam" id="TIGR03619">
    <property type="entry name" value="F420_Rv2161c"/>
    <property type="match status" value="1"/>
</dbReference>
<evidence type="ECO:0000259" key="6">
    <source>
        <dbReference type="Pfam" id="PF00296"/>
    </source>
</evidence>
<feature type="domain" description="Luciferase-like" evidence="6">
    <location>
        <begin position="16"/>
        <end position="242"/>
    </location>
</feature>
<feature type="coiled-coil region" evidence="5">
    <location>
        <begin position="212"/>
        <end position="239"/>
    </location>
</feature>
<dbReference type="InterPro" id="IPR011251">
    <property type="entry name" value="Luciferase-like_dom"/>
</dbReference>
<dbReference type="InterPro" id="IPR050172">
    <property type="entry name" value="SsuD_RutA_monooxygenase"/>
</dbReference>
<dbReference type="GO" id="GO:0008726">
    <property type="term" value="F:alkanesulfonate monooxygenase activity"/>
    <property type="evidence" value="ECO:0007669"/>
    <property type="project" value="TreeGrafter"/>
</dbReference>